<comment type="caution">
    <text evidence="1">The sequence shown here is derived from an EMBL/GenBank/DDBJ whole genome shotgun (WGS) entry which is preliminary data.</text>
</comment>
<gene>
    <name evidence="1" type="ORF">OWV82_013917</name>
</gene>
<dbReference type="EMBL" id="CM051400">
    <property type="protein sequence ID" value="KAJ4715577.1"/>
    <property type="molecule type" value="Genomic_DNA"/>
</dbReference>
<organism evidence="1 2">
    <name type="scientific">Melia azedarach</name>
    <name type="common">Chinaberry tree</name>
    <dbReference type="NCBI Taxonomy" id="155640"/>
    <lineage>
        <taxon>Eukaryota</taxon>
        <taxon>Viridiplantae</taxon>
        <taxon>Streptophyta</taxon>
        <taxon>Embryophyta</taxon>
        <taxon>Tracheophyta</taxon>
        <taxon>Spermatophyta</taxon>
        <taxon>Magnoliopsida</taxon>
        <taxon>eudicotyledons</taxon>
        <taxon>Gunneridae</taxon>
        <taxon>Pentapetalae</taxon>
        <taxon>rosids</taxon>
        <taxon>malvids</taxon>
        <taxon>Sapindales</taxon>
        <taxon>Meliaceae</taxon>
        <taxon>Melia</taxon>
    </lineage>
</organism>
<keyword evidence="2" id="KW-1185">Reference proteome</keyword>
<dbReference type="Proteomes" id="UP001164539">
    <property type="component" value="Chromosome 7"/>
</dbReference>
<name>A0ACC1XXE1_MELAZ</name>
<accession>A0ACC1XXE1</accession>
<sequence length="167" mass="18875">MINGKRFQIIITQHPQHFQPKKMKTNLCIPRLRSGNTKNKNNNNNNSTNLTPAMTLLERFREAVLRLIMLSALSRDSSTLPRHHHTSSRHVSTSRSCYYNSAADPHHSEAVADCIEFIKKKALNGEDDEADDRRGSEESRRSCDGDDDDHCIDTSSTDQLGIPVTVM</sequence>
<evidence type="ECO:0000313" key="2">
    <source>
        <dbReference type="Proteomes" id="UP001164539"/>
    </source>
</evidence>
<keyword evidence="1" id="KW-0675">Receptor</keyword>
<protein>
    <submittedName>
        <fullName evidence="1">Steroid receptor seven-up, A like</fullName>
    </submittedName>
</protein>
<proteinExistence type="predicted"/>
<reference evidence="1 2" key="1">
    <citation type="journal article" date="2023" name="Science">
        <title>Complex scaffold remodeling in plant triterpene biosynthesis.</title>
        <authorList>
            <person name="De La Pena R."/>
            <person name="Hodgson H."/>
            <person name="Liu J.C."/>
            <person name="Stephenson M.J."/>
            <person name="Martin A.C."/>
            <person name="Owen C."/>
            <person name="Harkess A."/>
            <person name="Leebens-Mack J."/>
            <person name="Jimenez L.E."/>
            <person name="Osbourn A."/>
            <person name="Sattely E.S."/>
        </authorList>
    </citation>
    <scope>NUCLEOTIDE SEQUENCE [LARGE SCALE GENOMIC DNA]</scope>
    <source>
        <strain evidence="2">cv. JPN11</strain>
        <tissue evidence="1">Leaf</tissue>
    </source>
</reference>
<evidence type="ECO:0000313" key="1">
    <source>
        <dbReference type="EMBL" id="KAJ4715577.1"/>
    </source>
</evidence>